<dbReference type="SUPFAM" id="SSF90257">
    <property type="entry name" value="Myosin rod fragments"/>
    <property type="match status" value="1"/>
</dbReference>
<keyword evidence="2 3" id="KW-0175">Coiled coil</keyword>
<dbReference type="GO" id="GO:0051664">
    <property type="term" value="P:nuclear pore localization"/>
    <property type="evidence" value="ECO:0007669"/>
    <property type="project" value="TreeGrafter"/>
</dbReference>
<feature type="coiled-coil region" evidence="3">
    <location>
        <begin position="339"/>
        <end position="395"/>
    </location>
</feature>
<dbReference type="Proteomes" id="UP001174909">
    <property type="component" value="Unassembled WGS sequence"/>
</dbReference>
<dbReference type="GO" id="GO:0031507">
    <property type="term" value="P:heterochromatin formation"/>
    <property type="evidence" value="ECO:0007669"/>
    <property type="project" value="TreeGrafter"/>
</dbReference>
<dbReference type="AlphaFoldDB" id="A0AA35W9J9"/>
<dbReference type="Gene3D" id="1.20.5.1160">
    <property type="entry name" value="Vasodilator-stimulated phosphoprotein"/>
    <property type="match status" value="2"/>
</dbReference>
<evidence type="ECO:0000313" key="7">
    <source>
        <dbReference type="Proteomes" id="UP001174909"/>
    </source>
</evidence>
<comment type="caution">
    <text evidence="6">The sequence shown here is derived from an EMBL/GenBank/DDBJ whole genome shotgun (WGS) entry which is preliminary data.</text>
</comment>
<dbReference type="Gene3D" id="1.20.5.170">
    <property type="match status" value="1"/>
</dbReference>
<evidence type="ECO:0000256" key="3">
    <source>
        <dbReference type="SAM" id="Coils"/>
    </source>
</evidence>
<reference evidence="6" key="1">
    <citation type="submission" date="2023-03" db="EMBL/GenBank/DDBJ databases">
        <authorList>
            <person name="Steffen K."/>
            <person name="Cardenas P."/>
        </authorList>
    </citation>
    <scope>NUCLEOTIDE SEQUENCE</scope>
</reference>
<feature type="compositionally biased region" description="Low complexity" evidence="4">
    <location>
        <begin position="12"/>
        <end position="25"/>
    </location>
</feature>
<feature type="domain" description="IF rod" evidence="5">
    <location>
        <begin position="65"/>
        <end position="420"/>
    </location>
</feature>
<dbReference type="InterPro" id="IPR039008">
    <property type="entry name" value="IF_rod_dom"/>
</dbReference>
<protein>
    <submittedName>
        <fullName evidence="6">Lamin-C</fullName>
    </submittedName>
</protein>
<dbReference type="GO" id="GO:0005200">
    <property type="term" value="F:structural constituent of cytoskeleton"/>
    <property type="evidence" value="ECO:0007669"/>
    <property type="project" value="TreeGrafter"/>
</dbReference>
<dbReference type="GO" id="GO:0005882">
    <property type="term" value="C:intermediate filament"/>
    <property type="evidence" value="ECO:0007669"/>
    <property type="project" value="UniProtKB-KW"/>
</dbReference>
<accession>A0AA35W9J9</accession>
<feature type="region of interest" description="Disordered" evidence="4">
    <location>
        <begin position="1"/>
        <end position="60"/>
    </location>
</feature>
<evidence type="ECO:0000259" key="5">
    <source>
        <dbReference type="PROSITE" id="PS51842"/>
    </source>
</evidence>
<dbReference type="GO" id="GO:0007097">
    <property type="term" value="P:nuclear migration"/>
    <property type="evidence" value="ECO:0007669"/>
    <property type="project" value="TreeGrafter"/>
</dbReference>
<dbReference type="PANTHER" id="PTHR45721">
    <property type="entry name" value="LAMIN DM0-RELATED"/>
    <property type="match status" value="1"/>
</dbReference>
<gene>
    <name evidence="6" type="ORF">GBAR_LOCUS6151</name>
</gene>
<evidence type="ECO:0000256" key="4">
    <source>
        <dbReference type="SAM" id="MobiDB-lite"/>
    </source>
</evidence>
<feature type="coiled-coil region" evidence="3">
    <location>
        <begin position="112"/>
        <end position="262"/>
    </location>
</feature>
<organism evidence="6 7">
    <name type="scientific">Geodia barretti</name>
    <name type="common">Barrett's horny sponge</name>
    <dbReference type="NCBI Taxonomy" id="519541"/>
    <lineage>
        <taxon>Eukaryota</taxon>
        <taxon>Metazoa</taxon>
        <taxon>Porifera</taxon>
        <taxon>Demospongiae</taxon>
        <taxon>Heteroscleromorpha</taxon>
        <taxon>Tetractinellida</taxon>
        <taxon>Astrophorina</taxon>
        <taxon>Geodiidae</taxon>
        <taxon>Geodia</taxon>
    </lineage>
</organism>
<feature type="compositionally biased region" description="Polar residues" evidence="4">
    <location>
        <begin position="26"/>
        <end position="54"/>
    </location>
</feature>
<dbReference type="GO" id="GO:0006998">
    <property type="term" value="P:nuclear envelope organization"/>
    <property type="evidence" value="ECO:0007669"/>
    <property type="project" value="TreeGrafter"/>
</dbReference>
<keyword evidence="7" id="KW-1185">Reference proteome</keyword>
<dbReference type="GO" id="GO:0005652">
    <property type="term" value="C:nuclear lamina"/>
    <property type="evidence" value="ECO:0007669"/>
    <property type="project" value="TreeGrafter"/>
</dbReference>
<dbReference type="Pfam" id="PF00038">
    <property type="entry name" value="Filament"/>
    <property type="match status" value="2"/>
</dbReference>
<dbReference type="EMBL" id="CASHTH010000919">
    <property type="protein sequence ID" value="CAI8009086.1"/>
    <property type="molecule type" value="Genomic_DNA"/>
</dbReference>
<sequence>MTSRHAIGKALSSSFEQRSSSSSTSLRITPSRQTPPTAMAQQQEVLDTSLSATEPSPMRKKRIEEKEELAHLNDRFLEYIQQVRRMKDVNIHLETELHTVREQLGKEAESVKQLYEAELSDARTLIDETAKEKARQQILNSKSVARIDELEAELKAVQGRLDGLEAQLAAAERAAASSEAQRRAMADEKNRFQKQAKDLEHDVAELQAQIVSLRESMEAETLSKVDLQNNIQSLREELAFRKKIYEEELASLHSKLEKTTVESVDLGHLLDSRLEAAIEELRDKSETEIAQYKLEVEATYKDKIAILEGQSKKDVTAISRINTELHRMMSSLGDSSSEISRLQKSNEKMASILRSKEEELVSARQSHTEEVSKLVAELRGLRESYETKIREYEELMDIRIQLDQEIATYQALLHEEETRLHITVTPPREKRRSLRVPMSEPVPKRPRLHQQQQGSSPSPPLPPRGSYRSVTWIHRGSLCGSRTCPHRLRVWGSSRSNTRWRGAAKSCSGSTPSPSSREDTLSLCGAPRPRGLSTLPPTTSYGRQWRTGGAGRLERRQSLN</sequence>
<feature type="region of interest" description="Disordered" evidence="4">
    <location>
        <begin position="422"/>
        <end position="467"/>
    </location>
</feature>
<dbReference type="GO" id="GO:0090435">
    <property type="term" value="P:protein localization to nuclear envelope"/>
    <property type="evidence" value="ECO:0007669"/>
    <property type="project" value="TreeGrafter"/>
</dbReference>
<dbReference type="PROSITE" id="PS51842">
    <property type="entry name" value="IF_ROD_2"/>
    <property type="match status" value="1"/>
</dbReference>
<dbReference type="SMART" id="SM01391">
    <property type="entry name" value="Filament"/>
    <property type="match status" value="1"/>
</dbReference>
<name>A0AA35W9J9_GEOBA</name>
<evidence type="ECO:0000256" key="2">
    <source>
        <dbReference type="ARBA" id="ARBA00023054"/>
    </source>
</evidence>
<evidence type="ECO:0000256" key="1">
    <source>
        <dbReference type="ARBA" id="ARBA00022754"/>
    </source>
</evidence>
<feature type="region of interest" description="Disordered" evidence="4">
    <location>
        <begin position="500"/>
        <end position="560"/>
    </location>
</feature>
<dbReference type="SUPFAM" id="SSF64593">
    <property type="entry name" value="Intermediate filament protein, coiled coil region"/>
    <property type="match status" value="2"/>
</dbReference>
<proteinExistence type="predicted"/>
<dbReference type="PANTHER" id="PTHR45721:SF11">
    <property type="entry name" value="LAMIN DM0-RELATED"/>
    <property type="match status" value="1"/>
</dbReference>
<feature type="compositionally biased region" description="Low complexity" evidence="4">
    <location>
        <begin position="506"/>
        <end position="515"/>
    </location>
</feature>
<evidence type="ECO:0000313" key="6">
    <source>
        <dbReference type="EMBL" id="CAI8009086.1"/>
    </source>
</evidence>
<keyword evidence="1" id="KW-0403">Intermediate filament</keyword>